<dbReference type="Proteomes" id="UP001303373">
    <property type="component" value="Chromosome 4"/>
</dbReference>
<dbReference type="SUPFAM" id="SSF55144">
    <property type="entry name" value="LigT-like"/>
    <property type="match status" value="1"/>
</dbReference>
<accession>A0AAQ3R9I3</accession>
<evidence type="ECO:0000313" key="1">
    <source>
        <dbReference type="EMBL" id="WPH00150.1"/>
    </source>
</evidence>
<organism evidence="1 2">
    <name type="scientific">Acrodontium crateriforme</name>
    <dbReference type="NCBI Taxonomy" id="150365"/>
    <lineage>
        <taxon>Eukaryota</taxon>
        <taxon>Fungi</taxon>
        <taxon>Dikarya</taxon>
        <taxon>Ascomycota</taxon>
        <taxon>Pezizomycotina</taxon>
        <taxon>Dothideomycetes</taxon>
        <taxon>Dothideomycetidae</taxon>
        <taxon>Mycosphaerellales</taxon>
        <taxon>Teratosphaeriaceae</taxon>
        <taxon>Acrodontium</taxon>
    </lineage>
</organism>
<evidence type="ECO:0008006" key="3">
    <source>
        <dbReference type="Google" id="ProtNLM"/>
    </source>
</evidence>
<gene>
    <name evidence="1" type="ORF">R9X50_00297300</name>
</gene>
<proteinExistence type="predicted"/>
<name>A0AAQ3R9I3_9PEZI</name>
<sequence length="313" mass="35461">MAAFYTFEDLSGYKDPTTANPYDSLIEACNNDPAQIQARYDTHRINRNAQQKAKLLASDFAGVTIDEILAKLEDPARNPGFEDWRNCLVFWARPPKVVRELIAEIQRKLIDVAPNLWIMPSTNLHMTALEVAHSLTEQEIKDLVDKLTPKSPEITEYTNDHRVRLIKPLVSYDAQALALSFLPAVNELDNTQKSAEADYTYHHLRRDLYTQAEQAGVKVASRYVIPSSHLTIGRFITKQDFETSDGKTDASKIQSLVERIEEINTWLKEEYWPSGNGIKDGGEWAVGEETGLDFRKGRLWYGGGETVRLGKGF</sequence>
<evidence type="ECO:0000313" key="2">
    <source>
        <dbReference type="Proteomes" id="UP001303373"/>
    </source>
</evidence>
<keyword evidence="2" id="KW-1185">Reference proteome</keyword>
<protein>
    <recommendedName>
        <fullName evidence="3">RNA ligase/cyclic nucleotide phosphodiesterase</fullName>
    </recommendedName>
</protein>
<dbReference type="AlphaFoldDB" id="A0AAQ3R9I3"/>
<dbReference type="InterPro" id="IPR009097">
    <property type="entry name" value="Cyclic_Pdiesterase"/>
</dbReference>
<dbReference type="EMBL" id="CP138583">
    <property type="protein sequence ID" value="WPH00150.1"/>
    <property type="molecule type" value="Genomic_DNA"/>
</dbReference>
<reference evidence="1 2" key="1">
    <citation type="submission" date="2023-11" db="EMBL/GenBank/DDBJ databases">
        <title>An acidophilic fungus is an integral part of prey digestion in a carnivorous sundew plant.</title>
        <authorList>
            <person name="Tsai I.J."/>
        </authorList>
    </citation>
    <scope>NUCLEOTIDE SEQUENCE [LARGE SCALE GENOMIC DNA]</scope>
    <source>
        <strain evidence="1">169a</strain>
    </source>
</reference>
<dbReference type="Gene3D" id="3.90.1140.10">
    <property type="entry name" value="Cyclic phosphodiesterase"/>
    <property type="match status" value="1"/>
</dbReference>